<name>A0A6L5XE68_9BACT</name>
<dbReference type="SUPFAM" id="SSF53901">
    <property type="entry name" value="Thiolase-like"/>
    <property type="match status" value="1"/>
</dbReference>
<dbReference type="InterPro" id="IPR014030">
    <property type="entry name" value="Ketoacyl_synth_N"/>
</dbReference>
<gene>
    <name evidence="2" type="ORF">FYJ29_07700</name>
</gene>
<dbReference type="Pfam" id="PF13723">
    <property type="entry name" value="Ketoacyl-synt_2"/>
    <property type="match status" value="1"/>
</dbReference>
<organism evidence="2 3">
    <name type="scientific">Sodaliphilus pleomorphus</name>
    <dbReference type="NCBI Taxonomy" id="2606626"/>
    <lineage>
        <taxon>Bacteria</taxon>
        <taxon>Pseudomonadati</taxon>
        <taxon>Bacteroidota</taxon>
        <taxon>Bacteroidia</taxon>
        <taxon>Bacteroidales</taxon>
        <taxon>Muribaculaceae</taxon>
        <taxon>Sodaliphilus</taxon>
    </lineage>
</organism>
<dbReference type="InterPro" id="IPR016039">
    <property type="entry name" value="Thiolase-like"/>
</dbReference>
<proteinExistence type="predicted"/>
<comment type="caution">
    <text evidence="2">The sequence shown here is derived from an EMBL/GenBank/DDBJ whole genome shotgun (WGS) entry which is preliminary data.</text>
</comment>
<dbReference type="AlphaFoldDB" id="A0A6L5XE68"/>
<keyword evidence="3" id="KW-1185">Reference proteome</keyword>
<accession>A0A6L5XE68</accession>
<evidence type="ECO:0000313" key="3">
    <source>
        <dbReference type="Proteomes" id="UP000483362"/>
    </source>
</evidence>
<dbReference type="EMBL" id="VULT01000010">
    <property type="protein sequence ID" value="MSS17638.1"/>
    <property type="molecule type" value="Genomic_DNA"/>
</dbReference>
<sequence>MEKKCEAMSNKVYINSVAHISMQQPLSREWMQNPVVPTTPCTPAIDPEFRQWPNPLKSRRWGKILKRAVVTSTRALGDAGITVPDAVISGTGRGCMADTESFIQALVAEGETANQPTHFMQSTHNTTGSLIAIYTHCHGYNATYSHNGHSFDWALLDAFMQLERGSVSNTLVSCNDELTPAASRILLQAGLAGRPGQTTMSEGSVSMVVSRNACNALCRVESVELYHDTPIADKVGSPDVVWTGTNGIDTQQYDFLKRLGVPIMSYKSIFGDSDTASAFGTMAAACMLQQQHMGSALVVNIEGKNASIIRLAR</sequence>
<feature type="domain" description="Beta-ketoacyl synthase-like N-terminal" evidence="1">
    <location>
        <begin position="30"/>
        <end position="182"/>
    </location>
</feature>
<evidence type="ECO:0000259" key="1">
    <source>
        <dbReference type="Pfam" id="PF13723"/>
    </source>
</evidence>
<protein>
    <recommendedName>
        <fullName evidence="1">Beta-ketoacyl synthase-like N-terminal domain-containing protein</fullName>
    </recommendedName>
</protein>
<dbReference type="RefSeq" id="WP_154328528.1">
    <property type="nucleotide sequence ID" value="NZ_CP045696.1"/>
</dbReference>
<reference evidence="2 3" key="1">
    <citation type="submission" date="2019-08" db="EMBL/GenBank/DDBJ databases">
        <title>In-depth cultivation of the pig gut microbiome towards novel bacterial diversity and tailored functional studies.</title>
        <authorList>
            <person name="Wylensek D."/>
            <person name="Hitch T.C.A."/>
            <person name="Clavel T."/>
        </authorList>
    </citation>
    <scope>NUCLEOTIDE SEQUENCE [LARGE SCALE GENOMIC DNA]</scope>
    <source>
        <strain evidence="2 3">Oil-RF-744-WCA-WT-10</strain>
    </source>
</reference>
<dbReference type="Proteomes" id="UP000483362">
    <property type="component" value="Unassembled WGS sequence"/>
</dbReference>
<evidence type="ECO:0000313" key="2">
    <source>
        <dbReference type="EMBL" id="MSS17638.1"/>
    </source>
</evidence>
<dbReference type="Gene3D" id="3.40.47.10">
    <property type="match status" value="1"/>
</dbReference>
<dbReference type="GO" id="GO:0016746">
    <property type="term" value="F:acyltransferase activity"/>
    <property type="evidence" value="ECO:0007669"/>
    <property type="project" value="InterPro"/>
</dbReference>